<reference evidence="1" key="1">
    <citation type="submission" date="2018-05" db="EMBL/GenBank/DDBJ databases">
        <authorList>
            <person name="Lanie J.A."/>
            <person name="Ng W.-L."/>
            <person name="Kazmierczak K.M."/>
            <person name="Andrzejewski T.M."/>
            <person name="Davidsen T.M."/>
            <person name="Wayne K.J."/>
            <person name="Tettelin H."/>
            <person name="Glass J.I."/>
            <person name="Rusch D."/>
            <person name="Podicherti R."/>
            <person name="Tsui H.-C.T."/>
            <person name="Winkler M.E."/>
        </authorList>
    </citation>
    <scope>NUCLEOTIDE SEQUENCE</scope>
</reference>
<sequence length="32" mass="3538">IIGYLRETEVLLVKGGTIGQVRRKIGITHDSD</sequence>
<name>A0A383BZL3_9ZZZZ</name>
<gene>
    <name evidence="1" type="ORF">METZ01_LOCUS478208</name>
</gene>
<organism evidence="1">
    <name type="scientific">marine metagenome</name>
    <dbReference type="NCBI Taxonomy" id="408172"/>
    <lineage>
        <taxon>unclassified sequences</taxon>
        <taxon>metagenomes</taxon>
        <taxon>ecological metagenomes</taxon>
    </lineage>
</organism>
<protein>
    <submittedName>
        <fullName evidence="1">Uncharacterized protein</fullName>
    </submittedName>
</protein>
<feature type="non-terminal residue" evidence="1">
    <location>
        <position position="1"/>
    </location>
</feature>
<dbReference type="AlphaFoldDB" id="A0A383BZL3"/>
<accession>A0A383BZL3</accession>
<evidence type="ECO:0000313" key="1">
    <source>
        <dbReference type="EMBL" id="SVE25354.1"/>
    </source>
</evidence>
<dbReference type="EMBL" id="UINC01204568">
    <property type="protein sequence ID" value="SVE25354.1"/>
    <property type="molecule type" value="Genomic_DNA"/>
</dbReference>
<proteinExistence type="predicted"/>